<keyword evidence="3" id="KW-0547">Nucleotide-binding</keyword>
<dbReference type="InterPro" id="IPR001278">
    <property type="entry name" value="Arg-tRNA-ligase"/>
</dbReference>
<dbReference type="GO" id="GO:0004814">
    <property type="term" value="F:arginine-tRNA ligase activity"/>
    <property type="evidence" value="ECO:0007669"/>
    <property type="project" value="UniProtKB-EC"/>
</dbReference>
<dbReference type="AlphaFoldDB" id="A0A1G2FK70"/>
<proteinExistence type="predicted"/>
<dbReference type="SUPFAM" id="SSF47323">
    <property type="entry name" value="Anticodon-binding domain of a subclass of class I aminoacyl-tRNA synthetases"/>
    <property type="match status" value="1"/>
</dbReference>
<keyword evidence="4" id="KW-0067">ATP-binding</keyword>
<dbReference type="Pfam" id="PF05746">
    <property type="entry name" value="DALR_1"/>
    <property type="match status" value="1"/>
</dbReference>
<evidence type="ECO:0000256" key="1">
    <source>
        <dbReference type="ARBA" id="ARBA00012837"/>
    </source>
</evidence>
<gene>
    <name evidence="7" type="ORF">A3E90_00025</name>
</gene>
<evidence type="ECO:0000256" key="2">
    <source>
        <dbReference type="ARBA" id="ARBA00022598"/>
    </source>
</evidence>
<dbReference type="SMART" id="SM00836">
    <property type="entry name" value="DALR_1"/>
    <property type="match status" value="1"/>
</dbReference>
<name>A0A1G2FK70_9BACT</name>
<dbReference type="InterPro" id="IPR008909">
    <property type="entry name" value="DALR_anticod-bd"/>
</dbReference>
<comment type="catalytic activity">
    <reaction evidence="5">
        <text>tRNA(Arg) + L-arginine + ATP = L-arginyl-tRNA(Arg) + AMP + diphosphate</text>
        <dbReference type="Rhea" id="RHEA:20301"/>
        <dbReference type="Rhea" id="RHEA-COMP:9658"/>
        <dbReference type="Rhea" id="RHEA-COMP:9673"/>
        <dbReference type="ChEBI" id="CHEBI:30616"/>
        <dbReference type="ChEBI" id="CHEBI:32682"/>
        <dbReference type="ChEBI" id="CHEBI:33019"/>
        <dbReference type="ChEBI" id="CHEBI:78442"/>
        <dbReference type="ChEBI" id="CHEBI:78513"/>
        <dbReference type="ChEBI" id="CHEBI:456215"/>
        <dbReference type="EC" id="6.1.1.19"/>
    </reaction>
</comment>
<dbReference type="PANTHER" id="PTHR11956">
    <property type="entry name" value="ARGINYL-TRNA SYNTHETASE"/>
    <property type="match status" value="1"/>
</dbReference>
<dbReference type="GO" id="GO:0005524">
    <property type="term" value="F:ATP binding"/>
    <property type="evidence" value="ECO:0007669"/>
    <property type="project" value="UniProtKB-KW"/>
</dbReference>
<sequence>MNLIRQLIKFPEIIEKTSKDCQVQRLPYYVIDLAAAFHKFYKDCRVIYDNKTLTQARLALVMAAQIVLKNALDVMGISAPEKM</sequence>
<evidence type="ECO:0000313" key="8">
    <source>
        <dbReference type="Proteomes" id="UP000177247"/>
    </source>
</evidence>
<reference evidence="7 8" key="1">
    <citation type="journal article" date="2016" name="Nat. Commun.">
        <title>Thousands of microbial genomes shed light on interconnected biogeochemical processes in an aquifer system.</title>
        <authorList>
            <person name="Anantharaman K."/>
            <person name="Brown C.T."/>
            <person name="Hug L.A."/>
            <person name="Sharon I."/>
            <person name="Castelle C.J."/>
            <person name="Probst A.J."/>
            <person name="Thomas B.C."/>
            <person name="Singh A."/>
            <person name="Wilkins M.J."/>
            <person name="Karaoz U."/>
            <person name="Brodie E.L."/>
            <person name="Williams K.H."/>
            <person name="Hubbard S.S."/>
            <person name="Banfield J.F."/>
        </authorList>
    </citation>
    <scope>NUCLEOTIDE SEQUENCE [LARGE SCALE GENOMIC DNA]</scope>
</reference>
<evidence type="ECO:0000256" key="3">
    <source>
        <dbReference type="ARBA" id="ARBA00022741"/>
    </source>
</evidence>
<protein>
    <recommendedName>
        <fullName evidence="1">arginine--tRNA ligase</fullName>
        <ecNumber evidence="1">6.1.1.19</ecNumber>
    </recommendedName>
</protein>
<feature type="domain" description="DALR anticodon binding" evidence="6">
    <location>
        <begin position="2"/>
        <end position="83"/>
    </location>
</feature>
<evidence type="ECO:0000256" key="5">
    <source>
        <dbReference type="ARBA" id="ARBA00049339"/>
    </source>
</evidence>
<evidence type="ECO:0000256" key="4">
    <source>
        <dbReference type="ARBA" id="ARBA00022840"/>
    </source>
</evidence>
<dbReference type="GO" id="GO:0006420">
    <property type="term" value="P:arginyl-tRNA aminoacylation"/>
    <property type="evidence" value="ECO:0007669"/>
    <property type="project" value="InterPro"/>
</dbReference>
<dbReference type="Proteomes" id="UP000177247">
    <property type="component" value="Unassembled WGS sequence"/>
</dbReference>
<keyword evidence="2" id="KW-0436">Ligase</keyword>
<dbReference type="EMBL" id="MHNC01000026">
    <property type="protein sequence ID" value="OGZ38456.1"/>
    <property type="molecule type" value="Genomic_DNA"/>
</dbReference>
<dbReference type="EC" id="6.1.1.19" evidence="1"/>
<organism evidence="7 8">
    <name type="scientific">Candidatus Portnoybacteria bacterium RIFCSPHIGHO2_12_FULL_40_11</name>
    <dbReference type="NCBI Taxonomy" id="1801998"/>
    <lineage>
        <taxon>Bacteria</taxon>
        <taxon>Candidatus Portnoyibacteriota</taxon>
    </lineage>
</organism>
<dbReference type="InterPro" id="IPR009080">
    <property type="entry name" value="tRNAsynth_Ia_anticodon-bd"/>
</dbReference>
<evidence type="ECO:0000313" key="7">
    <source>
        <dbReference type="EMBL" id="OGZ38456.1"/>
    </source>
</evidence>
<comment type="caution">
    <text evidence="7">The sequence shown here is derived from an EMBL/GenBank/DDBJ whole genome shotgun (WGS) entry which is preliminary data.</text>
</comment>
<evidence type="ECO:0000259" key="6">
    <source>
        <dbReference type="SMART" id="SM00836"/>
    </source>
</evidence>
<dbReference type="PANTHER" id="PTHR11956:SF5">
    <property type="entry name" value="ARGININE--TRNA LIGASE, CYTOPLASMIC"/>
    <property type="match status" value="1"/>
</dbReference>
<dbReference type="Gene3D" id="1.10.730.10">
    <property type="entry name" value="Isoleucyl-tRNA Synthetase, Domain 1"/>
    <property type="match status" value="1"/>
</dbReference>
<accession>A0A1G2FK70</accession>